<dbReference type="GO" id="GO:0005524">
    <property type="term" value="F:ATP binding"/>
    <property type="evidence" value="ECO:0007669"/>
    <property type="project" value="UniProtKB-UniRule"/>
</dbReference>
<accession>A0A1S1MZM7</accession>
<keyword evidence="4 9" id="KW-0067">ATP-binding</keyword>
<comment type="catalytic activity">
    <reaction evidence="6">
        <text>Couples ATP hydrolysis with the unwinding of duplex DNA by translocating in the 3'-5' direction.</text>
        <dbReference type="EC" id="5.6.2.4"/>
    </reaction>
</comment>
<dbReference type="STRING" id="1859457.BET10_03560"/>
<dbReference type="EC" id="5.6.2.4" evidence="7"/>
<keyword evidence="1 9" id="KW-0547">Nucleotide-binding</keyword>
<protein>
    <recommendedName>
        <fullName evidence="7">DNA 3'-5' helicase</fullName>
        <ecNumber evidence="7">5.6.2.4</ecNumber>
    </recommendedName>
</protein>
<dbReference type="OrthoDB" id="5298826at2"/>
<dbReference type="InterPro" id="IPR027417">
    <property type="entry name" value="P-loop_NTPase"/>
</dbReference>
<evidence type="ECO:0000259" key="11">
    <source>
        <dbReference type="PROSITE" id="PS51198"/>
    </source>
</evidence>
<evidence type="ECO:0000256" key="3">
    <source>
        <dbReference type="ARBA" id="ARBA00022806"/>
    </source>
</evidence>
<evidence type="ECO:0000256" key="4">
    <source>
        <dbReference type="ARBA" id="ARBA00022840"/>
    </source>
</evidence>
<dbReference type="AlphaFoldDB" id="A0A1S1MZM7"/>
<dbReference type="GO" id="GO:0000725">
    <property type="term" value="P:recombinational repair"/>
    <property type="evidence" value="ECO:0007669"/>
    <property type="project" value="TreeGrafter"/>
</dbReference>
<sequence>MEGDKPRSNRILDFLGLTHKATLDTVENELNNAKTSLKTAKVNLIKKADELALLQKKAHEQLKHEQAKHDEILTRAHLNSQAKLKKERTRRQKIKRQNSNRFVKLKQYLWETYGMLEFAPAKHRQAIHEAIVPSVFKADKMTSVKSDFMKKVAQINEAERSKPKSEQRLIYISAEQERMLFSSNTATNIIAGAGSGKSTTLILRIIMMNKIMDIGLDKITVCTFTRESRKDFIENLRFRFKQFGKTLTHKEAKNIVRTFHSLAYEIHTRLGDGSKSILFDYDSQKPKEDDPYGEGVENQMQPSERQLDEPSVKLEMMMEVYKNAYSDKDPAFRKITNALFEESLRQEKMKVSKPYSWIKDFTDELSDLCLSDWLGKHPGLLNTIEPYLVKGARETVNQLPIKYNLYLKNSDIKVFLSIKNAELKDRKVFFFNEQKHELQAASFVEYYRRYALLKHEKTNCLIVYRVEELLQLIAMEEFDLSKKPETLPVPDFTYLCAGDKFSSNNDQIKEGFLVTQFEKIIDYSYAINVPLYCLTDKQMALFGKSSTEISDGDRLFINLARLFHIAWIKHLKEKRKVTFDDVFYTYSSSNNPHYADFDFQELGKLQHLMIDEFQDISPVISRFINQLKKQLNKQQTIKDGSIMSVGDDCQSIYGWRGSSPNFILNYKSCFDLFHDESEYPLENNYRCAKLITDLGDKIIDRIPKLSRKEKKIFAAGPNAEAKDALVRLNGPIDTEDGEFVDFELAHVKLEEEAMRDNISPQNPIYLLCTKKSLYSMKSKTKVDKAKAKWCATIHKLKKKKLLKVFTVHSAKGLEAHTVFFIGDATKPDKHPIRATLCRFSDIRSDYYQAQKEEQLRLAYVAVTRAKNRLYWFAESLDSNKNLLSDLFK</sequence>
<reference evidence="12 13" key="1">
    <citation type="submission" date="2016-09" db="EMBL/GenBank/DDBJ databases">
        <title>Pseudoalteromonas amylolytica sp. nov., isolated from the surface seawater.</title>
        <authorList>
            <person name="Wu Y.-H."/>
            <person name="Cheng H."/>
            <person name="Jin X.-B."/>
            <person name="Wang C.-S."/>
            <person name="Xu X.-W."/>
        </authorList>
    </citation>
    <scope>NUCLEOTIDE SEQUENCE [LARGE SCALE GENOMIC DNA]</scope>
    <source>
        <strain evidence="12 13">JW1</strain>
    </source>
</reference>
<dbReference type="InterPro" id="IPR014017">
    <property type="entry name" value="DNA_helicase_UvrD-like_C"/>
</dbReference>
<comment type="catalytic activity">
    <reaction evidence="8">
        <text>ATP + H2O = ADP + phosphate + H(+)</text>
        <dbReference type="Rhea" id="RHEA:13065"/>
        <dbReference type="ChEBI" id="CHEBI:15377"/>
        <dbReference type="ChEBI" id="CHEBI:15378"/>
        <dbReference type="ChEBI" id="CHEBI:30616"/>
        <dbReference type="ChEBI" id="CHEBI:43474"/>
        <dbReference type="ChEBI" id="CHEBI:456216"/>
        <dbReference type="EC" id="5.6.2.4"/>
    </reaction>
</comment>
<dbReference type="GO" id="GO:0003677">
    <property type="term" value="F:DNA binding"/>
    <property type="evidence" value="ECO:0007669"/>
    <property type="project" value="InterPro"/>
</dbReference>
<dbReference type="InterPro" id="IPR000212">
    <property type="entry name" value="DNA_helicase_UvrD/REP"/>
</dbReference>
<dbReference type="Gene3D" id="3.40.50.300">
    <property type="entry name" value="P-loop containing nucleotide triphosphate hydrolases"/>
    <property type="match status" value="3"/>
</dbReference>
<evidence type="ECO:0000256" key="10">
    <source>
        <dbReference type="SAM" id="MobiDB-lite"/>
    </source>
</evidence>
<dbReference type="EMBL" id="MKJU01000006">
    <property type="protein sequence ID" value="OHU92549.1"/>
    <property type="molecule type" value="Genomic_DNA"/>
</dbReference>
<evidence type="ECO:0000313" key="13">
    <source>
        <dbReference type="Proteomes" id="UP000179786"/>
    </source>
</evidence>
<evidence type="ECO:0000256" key="2">
    <source>
        <dbReference type="ARBA" id="ARBA00022801"/>
    </source>
</evidence>
<comment type="caution">
    <text evidence="12">The sequence shown here is derived from an EMBL/GenBank/DDBJ whole genome shotgun (WGS) entry which is preliminary data.</text>
</comment>
<dbReference type="PANTHER" id="PTHR11070:SF63">
    <property type="entry name" value="DNA HELICASE IV"/>
    <property type="match status" value="1"/>
</dbReference>
<gene>
    <name evidence="12" type="ORF">BET10_03560</name>
</gene>
<dbReference type="InterPro" id="IPR014016">
    <property type="entry name" value="UvrD-like_ATP-bd"/>
</dbReference>
<evidence type="ECO:0000256" key="6">
    <source>
        <dbReference type="ARBA" id="ARBA00034617"/>
    </source>
</evidence>
<dbReference type="Proteomes" id="UP000179786">
    <property type="component" value="Unassembled WGS sequence"/>
</dbReference>
<evidence type="ECO:0000256" key="9">
    <source>
        <dbReference type="PROSITE-ProRule" id="PRU00560"/>
    </source>
</evidence>
<dbReference type="GO" id="GO:0043138">
    <property type="term" value="F:3'-5' DNA helicase activity"/>
    <property type="evidence" value="ECO:0007669"/>
    <property type="project" value="UniProtKB-EC"/>
</dbReference>
<organism evidence="12 13">
    <name type="scientific">Pseudoalteromonas amylolytica</name>
    <dbReference type="NCBI Taxonomy" id="1859457"/>
    <lineage>
        <taxon>Bacteria</taxon>
        <taxon>Pseudomonadati</taxon>
        <taxon>Pseudomonadota</taxon>
        <taxon>Gammaproteobacteria</taxon>
        <taxon>Alteromonadales</taxon>
        <taxon>Pseudoalteromonadaceae</taxon>
        <taxon>Pseudoalteromonas</taxon>
    </lineage>
</organism>
<dbReference type="SUPFAM" id="SSF52540">
    <property type="entry name" value="P-loop containing nucleoside triphosphate hydrolases"/>
    <property type="match status" value="1"/>
</dbReference>
<keyword evidence="3 9" id="KW-0347">Helicase</keyword>
<dbReference type="RefSeq" id="WP_070983109.1">
    <property type="nucleotide sequence ID" value="NZ_MKJU01000006.1"/>
</dbReference>
<dbReference type="Pfam" id="PF00580">
    <property type="entry name" value="UvrD-helicase"/>
    <property type="match status" value="1"/>
</dbReference>
<evidence type="ECO:0000256" key="7">
    <source>
        <dbReference type="ARBA" id="ARBA00034808"/>
    </source>
</evidence>
<proteinExistence type="predicted"/>
<dbReference type="PANTHER" id="PTHR11070">
    <property type="entry name" value="UVRD / RECB / PCRA DNA HELICASE FAMILY MEMBER"/>
    <property type="match status" value="1"/>
</dbReference>
<evidence type="ECO:0000256" key="5">
    <source>
        <dbReference type="ARBA" id="ARBA00023235"/>
    </source>
</evidence>
<feature type="domain" description="UvrD-like helicase ATP-binding" evidence="11">
    <location>
        <begin position="170"/>
        <end position="688"/>
    </location>
</feature>
<dbReference type="Pfam" id="PF13361">
    <property type="entry name" value="UvrD_C"/>
    <property type="match status" value="1"/>
</dbReference>
<dbReference type="PROSITE" id="PS51198">
    <property type="entry name" value="UVRD_HELICASE_ATP_BIND"/>
    <property type="match status" value="1"/>
</dbReference>
<feature type="binding site" evidence="9">
    <location>
        <begin position="191"/>
        <end position="198"/>
    </location>
    <ligand>
        <name>ATP</name>
        <dbReference type="ChEBI" id="CHEBI:30616"/>
    </ligand>
</feature>
<evidence type="ECO:0000256" key="8">
    <source>
        <dbReference type="ARBA" id="ARBA00048988"/>
    </source>
</evidence>
<keyword evidence="13" id="KW-1185">Reference proteome</keyword>
<evidence type="ECO:0000313" key="12">
    <source>
        <dbReference type="EMBL" id="OHU92549.1"/>
    </source>
</evidence>
<dbReference type="GO" id="GO:0016887">
    <property type="term" value="F:ATP hydrolysis activity"/>
    <property type="evidence" value="ECO:0007669"/>
    <property type="project" value="RHEA"/>
</dbReference>
<name>A0A1S1MZM7_9GAMM</name>
<keyword evidence="2 9" id="KW-0378">Hydrolase</keyword>
<feature type="region of interest" description="Disordered" evidence="10">
    <location>
        <begin position="284"/>
        <end position="307"/>
    </location>
</feature>
<evidence type="ECO:0000256" key="1">
    <source>
        <dbReference type="ARBA" id="ARBA00022741"/>
    </source>
</evidence>
<keyword evidence="5" id="KW-0413">Isomerase</keyword>